<dbReference type="InterPro" id="IPR036291">
    <property type="entry name" value="NAD(P)-bd_dom_sf"/>
</dbReference>
<dbReference type="InterPro" id="IPR013154">
    <property type="entry name" value="ADH-like_N"/>
</dbReference>
<organism evidence="2 3">
    <name type="scientific">Inquilinus ginsengisoli</name>
    <dbReference type="NCBI Taxonomy" id="363840"/>
    <lineage>
        <taxon>Bacteria</taxon>
        <taxon>Pseudomonadati</taxon>
        <taxon>Pseudomonadota</taxon>
        <taxon>Alphaproteobacteria</taxon>
        <taxon>Rhodospirillales</taxon>
        <taxon>Rhodospirillaceae</taxon>
        <taxon>Inquilinus</taxon>
    </lineage>
</organism>
<evidence type="ECO:0000313" key="3">
    <source>
        <dbReference type="Proteomes" id="UP001262410"/>
    </source>
</evidence>
<dbReference type="CDD" id="cd05289">
    <property type="entry name" value="MDR_like_2"/>
    <property type="match status" value="1"/>
</dbReference>
<dbReference type="InterPro" id="IPR050700">
    <property type="entry name" value="YIM1/Zinc_Alcohol_DH_Fams"/>
</dbReference>
<dbReference type="SUPFAM" id="SSF50129">
    <property type="entry name" value="GroES-like"/>
    <property type="match status" value="1"/>
</dbReference>
<dbReference type="Proteomes" id="UP001262410">
    <property type="component" value="Unassembled WGS sequence"/>
</dbReference>
<evidence type="ECO:0000313" key="2">
    <source>
        <dbReference type="EMBL" id="MDR6294529.1"/>
    </source>
</evidence>
<protein>
    <submittedName>
        <fullName evidence="2">NADPH:quinone reductase-like Zn-dependent oxidoreductase</fullName>
    </submittedName>
</protein>
<feature type="domain" description="Enoyl reductase (ER)" evidence="1">
    <location>
        <begin position="18"/>
        <end position="313"/>
    </location>
</feature>
<dbReference type="PANTHER" id="PTHR11695:SF294">
    <property type="entry name" value="RETICULON-4-INTERACTING PROTEIN 1, MITOCHONDRIAL"/>
    <property type="match status" value="1"/>
</dbReference>
<name>A0ABU1K443_9PROT</name>
<dbReference type="Pfam" id="PF13602">
    <property type="entry name" value="ADH_zinc_N_2"/>
    <property type="match status" value="1"/>
</dbReference>
<dbReference type="Gene3D" id="3.40.50.720">
    <property type="entry name" value="NAD(P)-binding Rossmann-like Domain"/>
    <property type="match status" value="1"/>
</dbReference>
<dbReference type="EMBL" id="JAVDPW010000021">
    <property type="protein sequence ID" value="MDR6294529.1"/>
    <property type="molecule type" value="Genomic_DNA"/>
</dbReference>
<dbReference type="PANTHER" id="PTHR11695">
    <property type="entry name" value="ALCOHOL DEHYDROGENASE RELATED"/>
    <property type="match status" value="1"/>
</dbReference>
<accession>A0ABU1K443</accession>
<dbReference type="InterPro" id="IPR020843">
    <property type="entry name" value="ER"/>
</dbReference>
<reference evidence="2 3" key="1">
    <citation type="submission" date="2023-07" db="EMBL/GenBank/DDBJ databases">
        <title>Sorghum-associated microbial communities from plants grown in Nebraska, USA.</title>
        <authorList>
            <person name="Schachtman D."/>
        </authorList>
    </citation>
    <scope>NUCLEOTIDE SEQUENCE [LARGE SCALE GENOMIC DNA]</scope>
    <source>
        <strain evidence="2 3">584</strain>
    </source>
</reference>
<dbReference type="Pfam" id="PF08240">
    <property type="entry name" value="ADH_N"/>
    <property type="match status" value="1"/>
</dbReference>
<keyword evidence="3" id="KW-1185">Reference proteome</keyword>
<dbReference type="InterPro" id="IPR011032">
    <property type="entry name" value="GroES-like_sf"/>
</dbReference>
<dbReference type="SUPFAM" id="SSF51735">
    <property type="entry name" value="NAD(P)-binding Rossmann-fold domains"/>
    <property type="match status" value="1"/>
</dbReference>
<sequence length="317" mass="32869">MTDHPQPMMKAARVHAFGPPEAIRVEDVPRPVPGAGEVLVRVHAAGVGPWDGWIRAGKSVLPQPLPLTLGSDLAGTVEAVGPGIAGFAAGDEVYGVTNPRFCGAYAEFAAAEAGMIARKPRGLGWIEAASVPVVAVTAWQALEQAGLAAGKSVLIHGGAGAVGAYAVQLARQPGVRIAATASAGDLDHVRALGADQVIDHRAERFEEAAGPVDIVIDTVGGDTLDRSFAVLKPGGALVSIVAQPDADRARQAGIRADFMLVRVNTADLDRITGRIEAGRLQTAVGPVLPLAEARIAHEMMEGLRPRPPRKIVLRVGD</sequence>
<evidence type="ECO:0000259" key="1">
    <source>
        <dbReference type="SMART" id="SM00829"/>
    </source>
</evidence>
<dbReference type="SMART" id="SM00829">
    <property type="entry name" value="PKS_ER"/>
    <property type="match status" value="1"/>
</dbReference>
<dbReference type="Gene3D" id="3.90.180.10">
    <property type="entry name" value="Medium-chain alcohol dehydrogenases, catalytic domain"/>
    <property type="match status" value="1"/>
</dbReference>
<comment type="caution">
    <text evidence="2">The sequence shown here is derived from an EMBL/GenBank/DDBJ whole genome shotgun (WGS) entry which is preliminary data.</text>
</comment>
<dbReference type="RefSeq" id="WP_309802096.1">
    <property type="nucleotide sequence ID" value="NZ_JAVDPW010000021.1"/>
</dbReference>
<gene>
    <name evidence="2" type="ORF">E9232_007083</name>
</gene>
<proteinExistence type="predicted"/>